<keyword evidence="1" id="KW-0378">Hydrolase</keyword>
<evidence type="ECO:0000256" key="1">
    <source>
        <dbReference type="ARBA" id="ARBA00022801"/>
    </source>
</evidence>
<dbReference type="RefSeq" id="WP_184331956.1">
    <property type="nucleotide sequence ID" value="NZ_JACHHZ010000003.1"/>
</dbReference>
<evidence type="ECO:0000259" key="3">
    <source>
        <dbReference type="Pfam" id="PF01738"/>
    </source>
</evidence>
<evidence type="ECO:0000256" key="2">
    <source>
        <dbReference type="SAM" id="SignalP"/>
    </source>
</evidence>
<evidence type="ECO:0000313" key="4">
    <source>
        <dbReference type="EMBL" id="MBB6093487.1"/>
    </source>
</evidence>
<protein>
    <recommendedName>
        <fullName evidence="3">Dienelactone hydrolase domain-containing protein</fullName>
    </recommendedName>
</protein>
<feature type="signal peptide" evidence="2">
    <location>
        <begin position="1"/>
        <end position="24"/>
    </location>
</feature>
<dbReference type="PANTHER" id="PTHR22946:SF9">
    <property type="entry name" value="POLYKETIDE TRANSFERASE AF380"/>
    <property type="match status" value="1"/>
</dbReference>
<dbReference type="InterPro" id="IPR002925">
    <property type="entry name" value="Dienelactn_hydro"/>
</dbReference>
<evidence type="ECO:0000313" key="5">
    <source>
        <dbReference type="Proteomes" id="UP000588068"/>
    </source>
</evidence>
<dbReference type="InterPro" id="IPR050261">
    <property type="entry name" value="FrsA_esterase"/>
</dbReference>
<sequence length="334" mass="36638">MTRLKLIRASMLVAALALGGNAMAADAPIKRGLTQQDWAYKLAEGVTTREVTYYSDGVACYAKLFFPKNFSTDKKLPGVVLGQGWAGYHNSIEKYGARLAQRGLVAMVIDYRGWGGSDGFATVTDRLKNDDAVRVTRTQANIVVKRTRLLPARQVEDFRNAISYLQGEAGVDPERIGVWGSSFAGGHVITVAGQDARVKAIVSQIPGGSNAQPAPLKLDGALLADAIKRARTGQGDEYETGFSIRRMVDVETQQAVREYYPFYHVRYLGERPILMVVAEKEELGGNVASRAAFAEIQGPKKWIEVPGVTHFQMYIDDAFETSSNAAADWFNQHL</sequence>
<dbReference type="AlphaFoldDB" id="A0A841HKB5"/>
<gene>
    <name evidence="4" type="ORF">HNQ60_002368</name>
</gene>
<feature type="domain" description="Dienelactone hydrolase" evidence="3">
    <location>
        <begin position="72"/>
        <end position="206"/>
    </location>
</feature>
<reference evidence="4 5" key="1">
    <citation type="submission" date="2020-08" db="EMBL/GenBank/DDBJ databases">
        <title>Genomic Encyclopedia of Type Strains, Phase IV (KMG-IV): sequencing the most valuable type-strain genomes for metagenomic binning, comparative biology and taxonomic classification.</title>
        <authorList>
            <person name="Goeker M."/>
        </authorList>
    </citation>
    <scope>NUCLEOTIDE SEQUENCE [LARGE SCALE GENOMIC DNA]</scope>
    <source>
        <strain evidence="4 5">DSM 26723</strain>
    </source>
</reference>
<accession>A0A841HKB5</accession>
<dbReference type="PANTHER" id="PTHR22946">
    <property type="entry name" value="DIENELACTONE HYDROLASE DOMAIN-CONTAINING PROTEIN-RELATED"/>
    <property type="match status" value="1"/>
</dbReference>
<comment type="caution">
    <text evidence="4">The sequence shown here is derived from an EMBL/GenBank/DDBJ whole genome shotgun (WGS) entry which is preliminary data.</text>
</comment>
<feature type="chain" id="PRO_5032916312" description="Dienelactone hydrolase domain-containing protein" evidence="2">
    <location>
        <begin position="25"/>
        <end position="334"/>
    </location>
</feature>
<dbReference type="Proteomes" id="UP000588068">
    <property type="component" value="Unassembled WGS sequence"/>
</dbReference>
<name>A0A841HKB5_9GAMM</name>
<organism evidence="4 5">
    <name type="scientific">Povalibacter uvarum</name>
    <dbReference type="NCBI Taxonomy" id="732238"/>
    <lineage>
        <taxon>Bacteria</taxon>
        <taxon>Pseudomonadati</taxon>
        <taxon>Pseudomonadota</taxon>
        <taxon>Gammaproteobacteria</taxon>
        <taxon>Steroidobacterales</taxon>
        <taxon>Steroidobacteraceae</taxon>
        <taxon>Povalibacter</taxon>
    </lineage>
</organism>
<dbReference type="InterPro" id="IPR029058">
    <property type="entry name" value="AB_hydrolase_fold"/>
</dbReference>
<keyword evidence="2" id="KW-0732">Signal</keyword>
<dbReference type="Pfam" id="PF01738">
    <property type="entry name" value="DLH"/>
    <property type="match status" value="1"/>
</dbReference>
<dbReference type="GO" id="GO:0052689">
    <property type="term" value="F:carboxylic ester hydrolase activity"/>
    <property type="evidence" value="ECO:0007669"/>
    <property type="project" value="UniProtKB-ARBA"/>
</dbReference>
<dbReference type="EMBL" id="JACHHZ010000003">
    <property type="protein sequence ID" value="MBB6093487.1"/>
    <property type="molecule type" value="Genomic_DNA"/>
</dbReference>
<dbReference type="SUPFAM" id="SSF53474">
    <property type="entry name" value="alpha/beta-Hydrolases"/>
    <property type="match status" value="1"/>
</dbReference>
<proteinExistence type="predicted"/>
<dbReference type="Gene3D" id="3.40.50.1820">
    <property type="entry name" value="alpha/beta hydrolase"/>
    <property type="match status" value="1"/>
</dbReference>
<keyword evidence="5" id="KW-1185">Reference proteome</keyword>